<dbReference type="NCBIfam" id="TIGR00756">
    <property type="entry name" value="PPR"/>
    <property type="match status" value="4"/>
</dbReference>
<proteinExistence type="predicted"/>
<dbReference type="Pfam" id="PF20431">
    <property type="entry name" value="E_motif"/>
    <property type="match status" value="1"/>
</dbReference>
<dbReference type="GO" id="GO:0003723">
    <property type="term" value="F:RNA binding"/>
    <property type="evidence" value="ECO:0007669"/>
    <property type="project" value="InterPro"/>
</dbReference>
<dbReference type="eggNOG" id="KOG4197">
    <property type="taxonomic scope" value="Eukaryota"/>
</dbReference>
<dbReference type="FunFam" id="1.25.40.10:FF:000031">
    <property type="entry name" value="Pentatricopeptide repeat-containing protein mitochondrial"/>
    <property type="match status" value="1"/>
</dbReference>
<dbReference type="Gene3D" id="1.25.40.10">
    <property type="entry name" value="Tetratricopeptide repeat domain"/>
    <property type="match status" value="5"/>
</dbReference>
<dbReference type="FunFam" id="1.25.40.10:FF:000343">
    <property type="entry name" value="Pentatricopeptide repeat-containing protein At3g58590"/>
    <property type="match status" value="1"/>
</dbReference>
<dbReference type="Pfam" id="PF13041">
    <property type="entry name" value="PPR_2"/>
    <property type="match status" value="2"/>
</dbReference>
<evidence type="ECO:0000313" key="2">
    <source>
        <dbReference type="RefSeq" id="XP_019051525.1"/>
    </source>
</evidence>
<dbReference type="OMA" id="FFPCLIK"/>
<dbReference type="PANTHER" id="PTHR47926">
    <property type="entry name" value="PENTATRICOPEPTIDE REPEAT-CONTAINING PROTEIN"/>
    <property type="match status" value="1"/>
</dbReference>
<dbReference type="InterPro" id="IPR002885">
    <property type="entry name" value="PPR_rpt"/>
</dbReference>
<dbReference type="KEGG" id="nnu:104587205"/>
<dbReference type="FunFam" id="1.25.40.10:FF:000366">
    <property type="entry name" value="Pentatricopeptide (PPR) repeat-containing protein"/>
    <property type="match status" value="1"/>
</dbReference>
<keyword evidence="1" id="KW-1185">Reference proteome</keyword>
<dbReference type="OrthoDB" id="730395at2759"/>
<dbReference type="FunFam" id="1.25.40.10:FF:000073">
    <property type="entry name" value="Pentatricopeptide repeat-containing protein chloroplastic"/>
    <property type="match status" value="2"/>
</dbReference>
<dbReference type="PANTHER" id="PTHR47926:SF347">
    <property type="entry name" value="PENTATRICOPEPTIDE REPEAT-CONTAINING PROTEIN"/>
    <property type="match status" value="1"/>
</dbReference>
<dbReference type="InterPro" id="IPR011990">
    <property type="entry name" value="TPR-like_helical_dom_sf"/>
</dbReference>
<dbReference type="Pfam" id="PF01535">
    <property type="entry name" value="PPR"/>
    <property type="match status" value="6"/>
</dbReference>
<gene>
    <name evidence="2" type="primary">LOC104587205</name>
</gene>
<dbReference type="PROSITE" id="PS51375">
    <property type="entry name" value="PPR"/>
    <property type="match status" value="7"/>
</dbReference>
<organism evidence="1 2">
    <name type="scientific">Nelumbo nucifera</name>
    <name type="common">Sacred lotus</name>
    <dbReference type="NCBI Taxonomy" id="4432"/>
    <lineage>
        <taxon>Eukaryota</taxon>
        <taxon>Viridiplantae</taxon>
        <taxon>Streptophyta</taxon>
        <taxon>Embryophyta</taxon>
        <taxon>Tracheophyta</taxon>
        <taxon>Spermatophyta</taxon>
        <taxon>Magnoliopsida</taxon>
        <taxon>Proteales</taxon>
        <taxon>Nelumbonaceae</taxon>
        <taxon>Nelumbo</taxon>
    </lineage>
</organism>
<dbReference type="InterPro" id="IPR046960">
    <property type="entry name" value="PPR_At4g14850-like_plant"/>
</dbReference>
<name>A0A1U8Q0I2_NELNU</name>
<reference evidence="2" key="1">
    <citation type="submission" date="2025-08" db="UniProtKB">
        <authorList>
            <consortium name="RefSeq"/>
        </authorList>
    </citation>
    <scope>IDENTIFICATION</scope>
</reference>
<dbReference type="RefSeq" id="XP_019051525.1">
    <property type="nucleotide sequence ID" value="XM_019195980.1"/>
</dbReference>
<dbReference type="GO" id="GO:0009451">
    <property type="term" value="P:RNA modification"/>
    <property type="evidence" value="ECO:0007669"/>
    <property type="project" value="InterPro"/>
</dbReference>
<protein>
    <submittedName>
        <fullName evidence="2">Pentatricopeptide repeat-containing protein At3g01580</fullName>
    </submittedName>
</protein>
<dbReference type="GeneID" id="104587205"/>
<evidence type="ECO:0000313" key="1">
    <source>
        <dbReference type="Proteomes" id="UP000189703"/>
    </source>
</evidence>
<dbReference type="InterPro" id="IPR046848">
    <property type="entry name" value="E_motif"/>
</dbReference>
<dbReference type="AlphaFoldDB" id="A0A1U8Q0I2"/>
<dbReference type="Proteomes" id="UP000189703">
    <property type="component" value="Unplaced"/>
</dbReference>
<accession>A0A1U8Q0I2</accession>
<sequence>MEEKFESSSFGWNKLRGAEKRKDLSPNRKKMVVVSTLSPNSVAFQPSFLIIKHHQLSGRLKVCSNSQNNTSRFYTFITERKLSSVLCNLTLQNLSPIEADDTRPQESASRLFFLKNQSVLDISLANKMIRESTANELFEDAIVVYLQILNNGLPVEEMSCFPCLIKAFGELFDLRKGRQIHGYVLKLGALVDIHVANSLLALYWKCGAAEDALNLFENIPDRDFVSWNTMISGFDQSLQPKQSLEMFRRMMQEFGDKPSRVACLSALSSCTSCGFVIHGQEIHAFLIKNGLDLDPSLVNRLIGMYTKCGNIKNAEHIFESVIRRESLKGNALLWNVMVLGYVYSRYSLKALRLFHDILILGIEPDSSTMVAILVMCSQLSDSKIGRQIHSYIFRFGLADDTRVETALLDMYCKCGDIEAGLKIFHRSVHRNFVIWGAMIGGCVQNGYPEKALDLFAKFRLEGGLADPAIVLSVLRACSSLTLKREGLKIHGLAVKMGYNSNVFVGSALTDMYAKCSDLESAQKILVRLPTRDVISWNALISGFVQKDRTDEAIKAFRDMQYECIRPNTVTISYILTVSARLSVLIFCKQIHSYLIRNRIDHNVLVSNSLIATYSRCGDITSAWHIFKKMSERNEISWNSMISGLGVHGRIDDMLALFDQMKAAGVKPDRATFTAILSACSHTGRVNKGQELFKNMVEDYNIRPELEQYTCMVDLLGRAGHLEQAYSLIMDMPCWPDDRIWGSLLASCKIHGNEELAEEVAKHLFALNSNSVGYHVLLSNIYEGFGKLDNVTSIRANMKDMGLKKRPGCSWIEVNNKIHIFIANDQSHHQSEDIYVTLGNLTVEIKRAGYIPQAQPLGSGYDGVNEDII</sequence>